<gene>
    <name evidence="1" type="ORF">IQ266_16375</name>
</gene>
<evidence type="ECO:0000313" key="2">
    <source>
        <dbReference type="Proteomes" id="UP000625316"/>
    </source>
</evidence>
<dbReference type="EMBL" id="JADEXQ010000059">
    <property type="protein sequence ID" value="MBE9031312.1"/>
    <property type="molecule type" value="Genomic_DNA"/>
</dbReference>
<dbReference type="RefSeq" id="WP_264326142.1">
    <property type="nucleotide sequence ID" value="NZ_JADEXQ010000059.1"/>
</dbReference>
<dbReference type="AlphaFoldDB" id="A0A928VRP1"/>
<name>A0A928VRP1_9CYAN</name>
<organism evidence="1 2">
    <name type="scientific">Romeriopsis navalis LEGE 11480</name>
    <dbReference type="NCBI Taxonomy" id="2777977"/>
    <lineage>
        <taxon>Bacteria</taxon>
        <taxon>Bacillati</taxon>
        <taxon>Cyanobacteriota</taxon>
        <taxon>Cyanophyceae</taxon>
        <taxon>Leptolyngbyales</taxon>
        <taxon>Leptolyngbyaceae</taxon>
        <taxon>Romeriopsis</taxon>
        <taxon>Romeriopsis navalis</taxon>
    </lineage>
</organism>
<sequence>MQDRNFSTLFFPICLGGMALSALMLLSGCPAKVRDPLPDTTPKPAVTTVEPAAKTDINAILAATAGDPKAKTVVVYAQGGPLNQPDTVVLAHLAQTYGNKHFYVVPHQVQTQNPAIFDTQDVTFEQAKQYASQSTQNLAATVKAFKAMDRRVIVLGLSYGAFVTADLLAEYGNTADAYVMLVGRLDMPAIVWRKFANGNPVGFVDGTKVVEVSLDAAGMGGGNDIADRNMMRLAAGLAYKRYTTLLRDVDLANVHYAYSLQDEQVGQLSPAERDFLKQKGAKTHEFPGDHLSSAQSALAILGRELGL</sequence>
<dbReference type="PROSITE" id="PS51257">
    <property type="entry name" value="PROKAR_LIPOPROTEIN"/>
    <property type="match status" value="1"/>
</dbReference>
<dbReference type="Gene3D" id="3.40.50.1820">
    <property type="entry name" value="alpha/beta hydrolase"/>
    <property type="match status" value="1"/>
</dbReference>
<evidence type="ECO:0008006" key="3">
    <source>
        <dbReference type="Google" id="ProtNLM"/>
    </source>
</evidence>
<reference evidence="1" key="1">
    <citation type="submission" date="2020-10" db="EMBL/GenBank/DDBJ databases">
        <authorList>
            <person name="Castelo-Branco R."/>
            <person name="Eusebio N."/>
            <person name="Adriana R."/>
            <person name="Vieira A."/>
            <person name="Brugerolle De Fraissinette N."/>
            <person name="Rezende De Castro R."/>
            <person name="Schneider M.P."/>
            <person name="Vasconcelos V."/>
            <person name="Leao P.N."/>
        </authorList>
    </citation>
    <scope>NUCLEOTIDE SEQUENCE</scope>
    <source>
        <strain evidence="1">LEGE 11480</strain>
    </source>
</reference>
<proteinExistence type="predicted"/>
<evidence type="ECO:0000313" key="1">
    <source>
        <dbReference type="EMBL" id="MBE9031312.1"/>
    </source>
</evidence>
<comment type="caution">
    <text evidence="1">The sequence shown here is derived from an EMBL/GenBank/DDBJ whole genome shotgun (WGS) entry which is preliminary data.</text>
</comment>
<accession>A0A928VRP1</accession>
<protein>
    <recommendedName>
        <fullName evidence="3">Alpha/beta hydrolase</fullName>
    </recommendedName>
</protein>
<dbReference type="InterPro" id="IPR029058">
    <property type="entry name" value="AB_hydrolase_fold"/>
</dbReference>
<dbReference type="SUPFAM" id="SSF53474">
    <property type="entry name" value="alpha/beta-Hydrolases"/>
    <property type="match status" value="1"/>
</dbReference>
<dbReference type="Proteomes" id="UP000625316">
    <property type="component" value="Unassembled WGS sequence"/>
</dbReference>
<keyword evidence="2" id="KW-1185">Reference proteome</keyword>